<feature type="signal peptide" evidence="5">
    <location>
        <begin position="1"/>
        <end position="25"/>
    </location>
</feature>
<proteinExistence type="predicted"/>
<protein>
    <recommendedName>
        <fullName evidence="6">Cytochrome c domain-containing protein</fullName>
    </recommendedName>
</protein>
<name>A0ABX8JP13_9BACT</name>
<evidence type="ECO:0000256" key="2">
    <source>
        <dbReference type="ARBA" id="ARBA00023004"/>
    </source>
</evidence>
<gene>
    <name evidence="7" type="ORF">KP005_07645</name>
</gene>
<keyword evidence="5" id="KW-0732">Signal</keyword>
<feature type="region of interest" description="Disordered" evidence="4">
    <location>
        <begin position="140"/>
        <end position="165"/>
    </location>
</feature>
<feature type="domain" description="Cytochrome c" evidence="6">
    <location>
        <begin position="34"/>
        <end position="137"/>
    </location>
</feature>
<dbReference type="EMBL" id="CP076724">
    <property type="protein sequence ID" value="QWV99142.1"/>
    <property type="molecule type" value="Genomic_DNA"/>
</dbReference>
<keyword evidence="1 3" id="KW-0479">Metal-binding</keyword>
<sequence>MLVFRKIAMGTALLALLGSAQLTLAGQGKTADAKSVERGRYLVQIGGCNDCHTSGYALGAGKVAEEQWLTGDQLGWKGPWGTTYPANLRNFAAQMSEKQWIRFAQAAETRPPMPWYDLRAMSKEDLRAIYRYLKASGPRGEKAPAYLPPGAEPAGPYVLFPQPPK</sequence>
<evidence type="ECO:0000256" key="4">
    <source>
        <dbReference type="SAM" id="MobiDB-lite"/>
    </source>
</evidence>
<feature type="chain" id="PRO_5046995690" description="Cytochrome c domain-containing protein" evidence="5">
    <location>
        <begin position="26"/>
        <end position="165"/>
    </location>
</feature>
<accession>A0ABX8JP13</accession>
<reference evidence="7 8" key="1">
    <citation type="submission" date="2021-06" db="EMBL/GenBank/DDBJ databases">
        <title>Gemonas diversity in paddy soil.</title>
        <authorList>
            <person name="Liu G."/>
        </authorList>
    </citation>
    <scope>NUCLEOTIDE SEQUENCE [LARGE SCALE GENOMIC DNA]</scope>
    <source>
        <strain evidence="7 8">RG29</strain>
    </source>
</reference>
<evidence type="ECO:0000256" key="1">
    <source>
        <dbReference type="ARBA" id="ARBA00022723"/>
    </source>
</evidence>
<evidence type="ECO:0000313" key="8">
    <source>
        <dbReference type="Proteomes" id="UP000683493"/>
    </source>
</evidence>
<evidence type="ECO:0000256" key="5">
    <source>
        <dbReference type="SAM" id="SignalP"/>
    </source>
</evidence>
<evidence type="ECO:0000259" key="6">
    <source>
        <dbReference type="PROSITE" id="PS51007"/>
    </source>
</evidence>
<evidence type="ECO:0000313" key="7">
    <source>
        <dbReference type="EMBL" id="QWV99142.1"/>
    </source>
</evidence>
<keyword evidence="8" id="KW-1185">Reference proteome</keyword>
<evidence type="ECO:0000256" key="3">
    <source>
        <dbReference type="PROSITE-ProRule" id="PRU00433"/>
    </source>
</evidence>
<dbReference type="PROSITE" id="PS51007">
    <property type="entry name" value="CYTC"/>
    <property type="match status" value="1"/>
</dbReference>
<dbReference type="Proteomes" id="UP000683493">
    <property type="component" value="Chromosome"/>
</dbReference>
<keyword evidence="2 3" id="KW-0408">Iron</keyword>
<keyword evidence="3" id="KW-0349">Heme</keyword>
<dbReference type="InterPro" id="IPR009056">
    <property type="entry name" value="Cyt_c-like_dom"/>
</dbReference>
<organism evidence="7 8">
    <name type="scientific">Geomonas diazotrophica</name>
    <dbReference type="NCBI Taxonomy" id="2843197"/>
    <lineage>
        <taxon>Bacteria</taxon>
        <taxon>Pseudomonadati</taxon>
        <taxon>Thermodesulfobacteriota</taxon>
        <taxon>Desulfuromonadia</taxon>
        <taxon>Geobacterales</taxon>
        <taxon>Geobacteraceae</taxon>
        <taxon>Geomonas</taxon>
    </lineage>
</organism>